<protein>
    <submittedName>
        <fullName evidence="2">Uncharacterized protein</fullName>
    </submittedName>
</protein>
<feature type="region of interest" description="Disordered" evidence="1">
    <location>
        <begin position="1"/>
        <end position="22"/>
    </location>
</feature>
<dbReference type="EMBL" id="KI669492">
    <property type="protein sequence ID" value="OCF38046.1"/>
    <property type="molecule type" value="Genomic_DNA"/>
</dbReference>
<feature type="region of interest" description="Disordered" evidence="1">
    <location>
        <begin position="602"/>
        <end position="637"/>
    </location>
</feature>
<sequence length="637" mass="68867">MSRPMIPSDCRSPASNDADDGGIRAEIVDSKYPSAINTVGRMSKLLKEAAAEGRLGNVQPEVIDRLIPLDGSLVEKALAMSNDSERLPELSAGLSPAQMTAYAQNLKDLNEDFDIFTDYFAGADPDNFTNKETELNKCTGYLKSNGLSGEFNTKVANHLSKIKIENSNRLSRNLAWEATCYTCDRITASAKNSLLQTEQASLAISDLKAAKASLADHVKPLDQADLERLDEKAQELIRVAKGDNATEFDKYQEEALYQEFGHRQLACTTLGDLERILPRVQERKTETVRVPLRLLPSQGESSPSTVGQCTNTESQRTGTAESAAPKNGKSQGGANSPAVTKGENWFSATSALGIPRENMFGRQTRSDAADRITQLVASVKYEPSLREGHRQTSEALQQLETLSKDAAQGKALVLRKLTEDYNFEGAETDEALSGCVKTKVEHLKKGGQKAEATKLRQSFGETTAGEREYQTMTKDGIQSLLGQVQGAASRYSEELTDDSVRNSLALALSCQATRELSKLRHRFHPLGQTNNGNFMSKKALKRGETAARETVASLLSSAPLQSLGTMGTMADYDNSLLQKGEDIGTVGEAVPADGHCGTASTGFSWTDEAEKDDTAAISSGVDTLSPRIQSTSGKLTS</sequence>
<feature type="compositionally biased region" description="Polar residues" evidence="1">
    <location>
        <begin position="298"/>
        <end position="320"/>
    </location>
</feature>
<evidence type="ECO:0000313" key="3">
    <source>
        <dbReference type="Proteomes" id="UP000092666"/>
    </source>
</evidence>
<feature type="compositionally biased region" description="Polar residues" evidence="1">
    <location>
        <begin position="328"/>
        <end position="338"/>
    </location>
</feature>
<name>A0A1B9H452_9TREE</name>
<dbReference type="AlphaFoldDB" id="A0A1B9H452"/>
<evidence type="ECO:0000313" key="2">
    <source>
        <dbReference type="EMBL" id="OCF38046.1"/>
    </source>
</evidence>
<evidence type="ECO:0000256" key="1">
    <source>
        <dbReference type="SAM" id="MobiDB-lite"/>
    </source>
</evidence>
<feature type="compositionally biased region" description="Polar residues" evidence="1">
    <location>
        <begin position="616"/>
        <end position="637"/>
    </location>
</feature>
<proteinExistence type="predicted"/>
<accession>A0A1B9H452</accession>
<gene>
    <name evidence="2" type="ORF">I316_00270</name>
</gene>
<reference evidence="2 3" key="1">
    <citation type="submission" date="2013-07" db="EMBL/GenBank/DDBJ databases">
        <title>The Genome Sequence of Cryptococcus heveanensis BCC8398.</title>
        <authorList>
            <consortium name="The Broad Institute Genome Sequencing Platform"/>
            <person name="Cuomo C."/>
            <person name="Litvintseva A."/>
            <person name="Chen Y."/>
            <person name="Heitman J."/>
            <person name="Sun S."/>
            <person name="Springer D."/>
            <person name="Dromer F."/>
            <person name="Young S.K."/>
            <person name="Zeng Q."/>
            <person name="Gargeya S."/>
            <person name="Fitzgerald M."/>
            <person name="Abouelleil A."/>
            <person name="Alvarado L."/>
            <person name="Berlin A.M."/>
            <person name="Chapman S.B."/>
            <person name="Dewar J."/>
            <person name="Goldberg J."/>
            <person name="Griggs A."/>
            <person name="Gujja S."/>
            <person name="Hansen M."/>
            <person name="Howarth C."/>
            <person name="Imamovic A."/>
            <person name="Larimer J."/>
            <person name="McCowan C."/>
            <person name="Murphy C."/>
            <person name="Pearson M."/>
            <person name="Priest M."/>
            <person name="Roberts A."/>
            <person name="Saif S."/>
            <person name="Shea T."/>
            <person name="Sykes S."/>
            <person name="Wortman J."/>
            <person name="Nusbaum C."/>
            <person name="Birren B."/>
        </authorList>
    </citation>
    <scope>NUCLEOTIDE SEQUENCE [LARGE SCALE GENOMIC DNA]</scope>
    <source>
        <strain evidence="2 3">BCC8398</strain>
    </source>
</reference>
<organism evidence="2 3">
    <name type="scientific">Kwoniella heveanensis BCC8398</name>
    <dbReference type="NCBI Taxonomy" id="1296120"/>
    <lineage>
        <taxon>Eukaryota</taxon>
        <taxon>Fungi</taxon>
        <taxon>Dikarya</taxon>
        <taxon>Basidiomycota</taxon>
        <taxon>Agaricomycotina</taxon>
        <taxon>Tremellomycetes</taxon>
        <taxon>Tremellales</taxon>
        <taxon>Cryptococcaceae</taxon>
        <taxon>Kwoniella</taxon>
    </lineage>
</organism>
<keyword evidence="3" id="KW-1185">Reference proteome</keyword>
<feature type="region of interest" description="Disordered" evidence="1">
    <location>
        <begin position="294"/>
        <end position="341"/>
    </location>
</feature>
<dbReference type="Proteomes" id="UP000092666">
    <property type="component" value="Unassembled WGS sequence"/>
</dbReference>
<reference evidence="3" key="2">
    <citation type="submission" date="2013-12" db="EMBL/GenBank/DDBJ databases">
        <title>Evolution of pathogenesis and genome organization in the Tremellales.</title>
        <authorList>
            <person name="Cuomo C."/>
            <person name="Litvintseva A."/>
            <person name="Heitman J."/>
            <person name="Chen Y."/>
            <person name="Sun S."/>
            <person name="Springer D."/>
            <person name="Dromer F."/>
            <person name="Young S."/>
            <person name="Zeng Q."/>
            <person name="Chapman S."/>
            <person name="Gujja S."/>
            <person name="Saif S."/>
            <person name="Birren B."/>
        </authorList>
    </citation>
    <scope>NUCLEOTIDE SEQUENCE [LARGE SCALE GENOMIC DNA]</scope>
    <source>
        <strain evidence="3">BCC8398</strain>
    </source>
</reference>